<protein>
    <submittedName>
        <fullName evidence="1">Putative ovule protein</fullName>
    </submittedName>
</protein>
<name>A0A0V0IB56_SOLCH</name>
<dbReference type="EMBL" id="GEDG01008666">
    <property type="protein sequence ID" value="JAP29858.1"/>
    <property type="molecule type" value="Transcribed_RNA"/>
</dbReference>
<dbReference type="PANTHER" id="PTHR37610">
    <property type="entry name" value="CCHC-TYPE DOMAIN-CONTAINING PROTEIN"/>
    <property type="match status" value="1"/>
</dbReference>
<accession>A0A0V0IB56</accession>
<dbReference type="AlphaFoldDB" id="A0A0V0IB56"/>
<dbReference type="PANTHER" id="PTHR37610:SF40">
    <property type="entry name" value="OS01G0909600 PROTEIN"/>
    <property type="match status" value="1"/>
</dbReference>
<evidence type="ECO:0000313" key="1">
    <source>
        <dbReference type="EMBL" id="JAP29858.1"/>
    </source>
</evidence>
<organism evidence="1">
    <name type="scientific">Solanum chacoense</name>
    <name type="common">Chaco potato</name>
    <dbReference type="NCBI Taxonomy" id="4108"/>
    <lineage>
        <taxon>Eukaryota</taxon>
        <taxon>Viridiplantae</taxon>
        <taxon>Streptophyta</taxon>
        <taxon>Embryophyta</taxon>
        <taxon>Tracheophyta</taxon>
        <taxon>Spermatophyta</taxon>
        <taxon>Magnoliopsida</taxon>
        <taxon>eudicotyledons</taxon>
        <taxon>Gunneridae</taxon>
        <taxon>Pentapetalae</taxon>
        <taxon>asterids</taxon>
        <taxon>lamiids</taxon>
        <taxon>Solanales</taxon>
        <taxon>Solanaceae</taxon>
        <taxon>Solanoideae</taxon>
        <taxon>Solaneae</taxon>
        <taxon>Solanum</taxon>
    </lineage>
</organism>
<sequence length="77" mass="8446">MVDLQAEANSSSSHLHANPTSVRIDFASPFYLHPSESAGSSLLPALTDPGFLQWERCDDMVTSWILNSLSPDLRDSL</sequence>
<proteinExistence type="predicted"/>
<reference evidence="1" key="1">
    <citation type="submission" date="2015-12" db="EMBL/GenBank/DDBJ databases">
        <title>Gene expression during late stages of embryo sac development: a critical building block for successful pollen-pistil interactions.</title>
        <authorList>
            <person name="Liu Y."/>
            <person name="Joly V."/>
            <person name="Sabar M."/>
            <person name="Matton D.P."/>
        </authorList>
    </citation>
    <scope>NUCLEOTIDE SEQUENCE</scope>
</reference>